<dbReference type="PANTHER" id="PTHR42732:SF1">
    <property type="entry name" value="BETA-MANNOSIDASE"/>
    <property type="match status" value="1"/>
</dbReference>
<dbReference type="GO" id="GO:0005975">
    <property type="term" value="P:carbohydrate metabolic process"/>
    <property type="evidence" value="ECO:0007669"/>
    <property type="project" value="InterPro"/>
</dbReference>
<dbReference type="InterPro" id="IPR013783">
    <property type="entry name" value="Ig-like_fold"/>
</dbReference>
<dbReference type="SUPFAM" id="SSF49785">
    <property type="entry name" value="Galactose-binding domain-like"/>
    <property type="match status" value="1"/>
</dbReference>
<dbReference type="STRING" id="927665.HMPREF1535_00452"/>
<accession>A0A0F5JRE6</accession>
<evidence type="ECO:0000259" key="5">
    <source>
        <dbReference type="Pfam" id="PF00703"/>
    </source>
</evidence>
<dbReference type="SUPFAM" id="SSF51445">
    <property type="entry name" value="(Trans)glycosidases"/>
    <property type="match status" value="1"/>
</dbReference>
<dbReference type="Gene3D" id="2.60.120.260">
    <property type="entry name" value="Galactose-binding domain-like"/>
    <property type="match status" value="1"/>
</dbReference>
<dbReference type="Pfam" id="PF02837">
    <property type="entry name" value="Glyco_hydro_2_N"/>
    <property type="match status" value="1"/>
</dbReference>
<evidence type="ECO:0000313" key="7">
    <source>
        <dbReference type="EMBL" id="KKB60175.1"/>
    </source>
</evidence>
<dbReference type="InterPro" id="IPR051913">
    <property type="entry name" value="GH2_Domain-Containing"/>
</dbReference>
<evidence type="ECO:0000259" key="6">
    <source>
        <dbReference type="Pfam" id="PF02837"/>
    </source>
</evidence>
<evidence type="ECO:0000256" key="1">
    <source>
        <dbReference type="ARBA" id="ARBA00007401"/>
    </source>
</evidence>
<dbReference type="InterPro" id="IPR008979">
    <property type="entry name" value="Galactose-bd-like_sf"/>
</dbReference>
<dbReference type="Proteomes" id="UP000033047">
    <property type="component" value="Unassembled WGS sequence"/>
</dbReference>
<dbReference type="InterPro" id="IPR017853">
    <property type="entry name" value="GH"/>
</dbReference>
<proteinExistence type="inferred from homology"/>
<keyword evidence="2" id="KW-0378">Hydrolase</keyword>
<feature type="chain" id="PRO_5002490444" description="Beta-galactosidase" evidence="4">
    <location>
        <begin position="19"/>
        <end position="1062"/>
    </location>
</feature>
<dbReference type="GO" id="GO:0004553">
    <property type="term" value="F:hydrolase activity, hydrolyzing O-glycosyl compounds"/>
    <property type="evidence" value="ECO:0007669"/>
    <property type="project" value="InterPro"/>
</dbReference>
<evidence type="ECO:0000256" key="2">
    <source>
        <dbReference type="ARBA" id="ARBA00022801"/>
    </source>
</evidence>
<dbReference type="Gene3D" id="3.20.20.80">
    <property type="entry name" value="Glycosidases"/>
    <property type="match status" value="1"/>
</dbReference>
<evidence type="ECO:0000256" key="4">
    <source>
        <dbReference type="SAM" id="SignalP"/>
    </source>
</evidence>
<dbReference type="Pfam" id="PF00703">
    <property type="entry name" value="Glyco_hydro_2"/>
    <property type="match status" value="1"/>
</dbReference>
<comment type="similarity">
    <text evidence="1">Belongs to the glycosyl hydrolase 2 family.</text>
</comment>
<name>A0A0F5JRE6_9BACT</name>
<evidence type="ECO:0008006" key="9">
    <source>
        <dbReference type="Google" id="ProtNLM"/>
    </source>
</evidence>
<dbReference type="InterPro" id="IPR006102">
    <property type="entry name" value="Ig-like_GH2"/>
</dbReference>
<feature type="domain" description="Glycosyl hydrolases family 2 sugar binding" evidence="6">
    <location>
        <begin position="27"/>
        <end position="134"/>
    </location>
</feature>
<dbReference type="InterPro" id="IPR006104">
    <property type="entry name" value="Glyco_hydro_2_N"/>
</dbReference>
<dbReference type="HOGENOM" id="CLU_009735_0_0_10"/>
<reference evidence="7 8" key="1">
    <citation type="submission" date="2013-04" db="EMBL/GenBank/DDBJ databases">
        <title>The Genome Sequence of Parabacteroides goldsteinii DSM 19448.</title>
        <authorList>
            <consortium name="The Broad Institute Genomics Platform"/>
            <person name="Earl A."/>
            <person name="Ward D."/>
            <person name="Feldgarden M."/>
            <person name="Gevers D."/>
            <person name="Martens E."/>
            <person name="Sakamoto M."/>
            <person name="Benno Y."/>
            <person name="Song Y."/>
            <person name="Liu C."/>
            <person name="Lee J."/>
            <person name="Bolanos M."/>
            <person name="Vaisanen M.L."/>
            <person name="Finegold S.M."/>
            <person name="Walker B."/>
            <person name="Young S."/>
            <person name="Zeng Q."/>
            <person name="Gargeya S."/>
            <person name="Fitzgerald M."/>
            <person name="Haas B."/>
            <person name="Abouelleil A."/>
            <person name="Allen A.W."/>
            <person name="Alvarado L."/>
            <person name="Arachchi H.M."/>
            <person name="Berlin A.M."/>
            <person name="Chapman S.B."/>
            <person name="Gainer-Dewar J."/>
            <person name="Goldberg J."/>
            <person name="Griggs A."/>
            <person name="Gujja S."/>
            <person name="Hansen M."/>
            <person name="Howarth C."/>
            <person name="Imamovic A."/>
            <person name="Ireland A."/>
            <person name="Larimer J."/>
            <person name="McCowan C."/>
            <person name="Murphy C."/>
            <person name="Pearson M."/>
            <person name="Poon T.W."/>
            <person name="Priest M."/>
            <person name="Roberts A."/>
            <person name="Saif S."/>
            <person name="Shea T."/>
            <person name="Sisk P."/>
            <person name="Sykes S."/>
            <person name="Wortman J."/>
            <person name="Nusbaum C."/>
            <person name="Birren B."/>
        </authorList>
    </citation>
    <scope>NUCLEOTIDE SEQUENCE [LARGE SCALE GENOMIC DNA]</scope>
    <source>
        <strain evidence="7 8">DSM 19448</strain>
    </source>
</reference>
<dbReference type="AlphaFoldDB" id="A0A0F5JRE6"/>
<comment type="caution">
    <text evidence="7">The sequence shown here is derived from an EMBL/GenBank/DDBJ whole genome shotgun (WGS) entry which is preliminary data.</text>
</comment>
<keyword evidence="3" id="KW-0326">Glycosidase</keyword>
<keyword evidence="4" id="KW-0732">Signal</keyword>
<evidence type="ECO:0000313" key="8">
    <source>
        <dbReference type="Proteomes" id="UP000033047"/>
    </source>
</evidence>
<dbReference type="PANTHER" id="PTHR42732">
    <property type="entry name" value="BETA-GALACTOSIDASE"/>
    <property type="match status" value="1"/>
</dbReference>
<protein>
    <recommendedName>
        <fullName evidence="9">Beta-galactosidase</fullName>
    </recommendedName>
</protein>
<organism evidence="7 8">
    <name type="scientific">Parabacteroides goldsteinii DSM 19448 = WAL 12034</name>
    <dbReference type="NCBI Taxonomy" id="927665"/>
    <lineage>
        <taxon>Bacteria</taxon>
        <taxon>Pseudomonadati</taxon>
        <taxon>Bacteroidota</taxon>
        <taxon>Bacteroidia</taxon>
        <taxon>Bacteroidales</taxon>
        <taxon>Tannerellaceae</taxon>
        <taxon>Parabacteroides</taxon>
    </lineage>
</organism>
<dbReference type="EMBL" id="AQHV01000001">
    <property type="protein sequence ID" value="KKB60175.1"/>
    <property type="molecule type" value="Genomic_DNA"/>
</dbReference>
<dbReference type="PATRIC" id="fig|927665.4.peg.453"/>
<feature type="signal peptide" evidence="4">
    <location>
        <begin position="1"/>
        <end position="18"/>
    </location>
</feature>
<evidence type="ECO:0000256" key="3">
    <source>
        <dbReference type="ARBA" id="ARBA00023295"/>
    </source>
</evidence>
<feature type="domain" description="Glycoside hydrolase family 2 immunoglobulin-like beta-sandwich" evidence="5">
    <location>
        <begin position="200"/>
        <end position="296"/>
    </location>
</feature>
<dbReference type="InterPro" id="IPR036156">
    <property type="entry name" value="Beta-gal/glucu_dom_sf"/>
</dbReference>
<sequence length="1062" mass="122201">MKKIICCIFLLFSLHQFLMPQTTGRISLAGDWRFELDSADIGEEELWYTKTLINSIKLPGITDEGGYGPEVIETGKLSRLHKYIGKAWYQMDISIPENWKNKNVSLCFERIMWKSKLWLNDQYIDAQESLLTPHYYFLGKLSPGTYRLTLCIDNREIYPIGNEWGHSYGEQTQIIWNGIIGEMIMSSHPDVQISQIRTFPDDTGQLDIEISVLNRSQKEQKAKLCFELRDRKTGKVVNTMESNCRITSGRNRIVESLKVSDVKLWDEFSPSLYELNCSLMSKLGNDVYEPVIFGFRSIGKTEDYITVNGLERYLRGNLDCAVFPLTGYPATDKKSWLHILRSYKDFGLNHVRFHSWTPPKAAFEAADELGLYILSEIFWRDGWMGKELDIEKVEPFLHAELRRIADSYGNHPSLVMLAMGNELGGFDRNKLDPWIKDVKEHDPRHFYTASVRRPVTANSDINFQGDLSSPYPLLFINEGRLSTDWDYSRWYGDASPLPSIQHEVGQWVFYPDWNEVNKYTGNLRARSMESYKKLALKHGVYEQNKEFTQSSGLQSLTLYKENVESLLRTPYCGGFQLLSIQDFPGQGVALVGWLDSFYDNKGIVTPKKVRNWCNTTVPLMRVPSYIYMSVDTLKVGIEVFHFANKDIEDARIDWQLRNDNGYVWDKGTFDHYDIKNAVLNKIGFLSVPLNKIDRSQKLVLEVSIRDTEYKNNWNLWVFTEQKDLKDNSVKETTSVTEAIDYLKAGKNVVLWAHRLGGNKNAGYAHWKPTFWQAGDQGNEGFTNGAVIRNTHPAFNNFPTDNYLDFQWFEICQGGRGFDLEGFPSTIRPIVQPIHDFHFNRKLGSIMEFVSKEGGRILICGYNLVDSLEKRPAARTLKNSLLRYVASSGFQPSDIIDYDWMKRELYDINTSYLASGEFEKAYLYVKAGGRWEQNGVTEWALEKDASTFYETDKYGYRVHCDNIIVDKSFSAWQGKKIELDLKLPFDFDGVIKLFLCNPDNKVRKGTVFFNGRETIVDHIPREGKWVTFKLNPGETLLGNIGITLTGLDGRSLLVGEIALMPKQ</sequence>
<dbReference type="Gene3D" id="2.60.40.10">
    <property type="entry name" value="Immunoglobulins"/>
    <property type="match status" value="1"/>
</dbReference>
<gene>
    <name evidence="7" type="ORF">HMPREF1535_00452</name>
</gene>
<dbReference type="SUPFAM" id="SSF49303">
    <property type="entry name" value="beta-Galactosidase/glucuronidase domain"/>
    <property type="match status" value="1"/>
</dbReference>